<protein>
    <submittedName>
        <fullName evidence="2">Uncharacterized protein</fullName>
    </submittedName>
</protein>
<sequence>MPSWIRGTAMELETVVSLSKVEILRGIITEKLTTAAQEIFAVVERTVAGYEEEASGFRQEIDRQRRQLDVVLQPEIKVETTDEEQLSPIFEPVQEEATRGGDLSEDENQHKYEPSEGFIYTTEEEHDGGVEEQLVLSTAQNQEPVTESDYEPASRLLPPVVESNRNSAGRQRVMKPKNQIQLRIRILEDSQIEVLSLSVYKKYPLHELQCPSGLQETDFLNLLRSTYPQLAPHKQFEFFLTDHTRRLQPLKVKTLTPEEIVSTLKSSGAGNSALYIQLKTQEEPRASDDSVPPSQRTAAADSESTSDQSVPHTGPCFRLLPSTVSRGRRKRRRRQNIEPQAHINLRIRILEDSQIHLVSCNVLRQYLCTSCSFLVV</sequence>
<evidence type="ECO:0000256" key="1">
    <source>
        <dbReference type="SAM" id="MobiDB-lite"/>
    </source>
</evidence>
<organism evidence="2 3">
    <name type="scientific">Channa striata</name>
    <name type="common">Snakehead murrel</name>
    <name type="synonym">Ophicephalus striatus</name>
    <dbReference type="NCBI Taxonomy" id="64152"/>
    <lineage>
        <taxon>Eukaryota</taxon>
        <taxon>Metazoa</taxon>
        <taxon>Chordata</taxon>
        <taxon>Craniata</taxon>
        <taxon>Vertebrata</taxon>
        <taxon>Euteleostomi</taxon>
        <taxon>Actinopterygii</taxon>
        <taxon>Neopterygii</taxon>
        <taxon>Teleostei</taxon>
        <taxon>Neoteleostei</taxon>
        <taxon>Acanthomorphata</taxon>
        <taxon>Anabantaria</taxon>
        <taxon>Anabantiformes</taxon>
        <taxon>Channoidei</taxon>
        <taxon>Channidae</taxon>
        <taxon>Channa</taxon>
    </lineage>
</organism>
<name>A0AA88T484_CHASR</name>
<comment type="caution">
    <text evidence="2">The sequence shown here is derived from an EMBL/GenBank/DDBJ whole genome shotgun (WGS) entry which is preliminary data.</text>
</comment>
<proteinExistence type="predicted"/>
<gene>
    <name evidence="2" type="ORF">Q5P01_002934</name>
</gene>
<keyword evidence="3" id="KW-1185">Reference proteome</keyword>
<dbReference type="Proteomes" id="UP001187415">
    <property type="component" value="Unassembled WGS sequence"/>
</dbReference>
<feature type="compositionally biased region" description="Polar residues" evidence="1">
    <location>
        <begin position="292"/>
        <end position="311"/>
    </location>
</feature>
<feature type="region of interest" description="Disordered" evidence="1">
    <location>
        <begin position="281"/>
        <end position="316"/>
    </location>
</feature>
<accession>A0AA88T484</accession>
<dbReference type="EMBL" id="JAUPFM010000001">
    <property type="protein sequence ID" value="KAK2863401.1"/>
    <property type="molecule type" value="Genomic_DNA"/>
</dbReference>
<dbReference type="AlphaFoldDB" id="A0AA88T484"/>
<evidence type="ECO:0000313" key="3">
    <source>
        <dbReference type="Proteomes" id="UP001187415"/>
    </source>
</evidence>
<reference evidence="2" key="1">
    <citation type="submission" date="2023-07" db="EMBL/GenBank/DDBJ databases">
        <title>Chromosome-level Genome Assembly of Striped Snakehead (Channa striata).</title>
        <authorList>
            <person name="Liu H."/>
        </authorList>
    </citation>
    <scope>NUCLEOTIDE SEQUENCE</scope>
    <source>
        <strain evidence="2">Gz</strain>
        <tissue evidence="2">Muscle</tissue>
    </source>
</reference>
<evidence type="ECO:0000313" key="2">
    <source>
        <dbReference type="EMBL" id="KAK2863401.1"/>
    </source>
</evidence>